<evidence type="ECO:0000259" key="2">
    <source>
        <dbReference type="PROSITE" id="PS50943"/>
    </source>
</evidence>
<sequence length="145" mass="16863">MIKTEQEYRRSLEQIKHHEQLLAEQRKELEQMGLTEEQVERGLGPARLFQERVRAEVEEYERYKSGDFDMTCMFDNIGRQLIAFRIYRGLSQAELAKRLGVSAPQVSRDERNEYGGASMEKVKQVLKALDMEVVIVPSELNKVSV</sequence>
<protein>
    <submittedName>
        <fullName evidence="3">Helix-turn-helix domain-containing protein</fullName>
    </submittedName>
</protein>
<dbReference type="RefSeq" id="WP_181753473.1">
    <property type="nucleotide sequence ID" value="NZ_JACEIQ010000018.1"/>
</dbReference>
<feature type="coiled-coil region" evidence="1">
    <location>
        <begin position="8"/>
        <end position="35"/>
    </location>
</feature>
<comment type="caution">
    <text evidence="3">The sequence shown here is derived from an EMBL/GenBank/DDBJ whole genome shotgun (WGS) entry which is preliminary data.</text>
</comment>
<dbReference type="Gene3D" id="1.10.260.40">
    <property type="entry name" value="lambda repressor-like DNA-binding domains"/>
    <property type="match status" value="1"/>
</dbReference>
<dbReference type="AlphaFoldDB" id="A0A7W1WTS3"/>
<evidence type="ECO:0000313" key="3">
    <source>
        <dbReference type="EMBL" id="MBA4495716.1"/>
    </source>
</evidence>
<keyword evidence="4" id="KW-1185">Reference proteome</keyword>
<gene>
    <name evidence="3" type="ORF">H1191_15590</name>
</gene>
<evidence type="ECO:0000313" key="4">
    <source>
        <dbReference type="Proteomes" id="UP000535491"/>
    </source>
</evidence>
<dbReference type="CDD" id="cd00093">
    <property type="entry name" value="HTH_XRE"/>
    <property type="match status" value="1"/>
</dbReference>
<organism evidence="3 4">
    <name type="scientific">Paenactinomyces guangxiensis</name>
    <dbReference type="NCBI Taxonomy" id="1490290"/>
    <lineage>
        <taxon>Bacteria</taxon>
        <taxon>Bacillati</taxon>
        <taxon>Bacillota</taxon>
        <taxon>Bacilli</taxon>
        <taxon>Bacillales</taxon>
        <taxon>Thermoactinomycetaceae</taxon>
        <taxon>Paenactinomyces</taxon>
    </lineage>
</organism>
<dbReference type="SUPFAM" id="SSF47413">
    <property type="entry name" value="lambda repressor-like DNA-binding domains"/>
    <property type="match status" value="1"/>
</dbReference>
<dbReference type="PROSITE" id="PS50943">
    <property type="entry name" value="HTH_CROC1"/>
    <property type="match status" value="1"/>
</dbReference>
<dbReference type="InterPro" id="IPR001387">
    <property type="entry name" value="Cro/C1-type_HTH"/>
</dbReference>
<dbReference type="SMART" id="SM00530">
    <property type="entry name" value="HTH_XRE"/>
    <property type="match status" value="1"/>
</dbReference>
<proteinExistence type="predicted"/>
<dbReference type="GO" id="GO:0003677">
    <property type="term" value="F:DNA binding"/>
    <property type="evidence" value="ECO:0007669"/>
    <property type="project" value="InterPro"/>
</dbReference>
<feature type="domain" description="HTH cro/C1-type" evidence="2">
    <location>
        <begin position="81"/>
        <end position="136"/>
    </location>
</feature>
<dbReference type="Pfam" id="PF01381">
    <property type="entry name" value="HTH_3"/>
    <property type="match status" value="1"/>
</dbReference>
<dbReference type="Proteomes" id="UP000535491">
    <property type="component" value="Unassembled WGS sequence"/>
</dbReference>
<accession>A0A7W1WTS3</accession>
<dbReference type="EMBL" id="JACEIQ010000018">
    <property type="protein sequence ID" value="MBA4495716.1"/>
    <property type="molecule type" value="Genomic_DNA"/>
</dbReference>
<reference evidence="3 4" key="1">
    <citation type="submission" date="2020-07" db="EMBL/GenBank/DDBJ databases">
        <authorList>
            <person name="Feng H."/>
        </authorList>
    </citation>
    <scope>NUCLEOTIDE SEQUENCE [LARGE SCALE GENOMIC DNA]</scope>
    <source>
        <strain evidence="4">s-10</strain>
    </source>
</reference>
<dbReference type="InterPro" id="IPR010982">
    <property type="entry name" value="Lambda_DNA-bd_dom_sf"/>
</dbReference>
<evidence type="ECO:0000256" key="1">
    <source>
        <dbReference type="SAM" id="Coils"/>
    </source>
</evidence>
<keyword evidence="1" id="KW-0175">Coiled coil</keyword>
<name>A0A7W1WTS3_9BACL</name>